<dbReference type="Gene3D" id="2.20.110.10">
    <property type="entry name" value="Histone H3 K4-specific methyltransferase SET7/9 N-terminal domain"/>
    <property type="match status" value="1"/>
</dbReference>
<keyword evidence="4" id="KW-1185">Reference proteome</keyword>
<dbReference type="InterPro" id="IPR003409">
    <property type="entry name" value="MORN"/>
</dbReference>
<dbReference type="EMBL" id="AMPZ03000008">
    <property type="protein sequence ID" value="KAH9579156.1"/>
    <property type="molecule type" value="Genomic_DNA"/>
</dbReference>
<reference evidence="3" key="4">
    <citation type="journal article" date="2022" name="PLoS Pathog.">
        <title>Chromosome-level genome of Schistosoma haematobium underpins genome-wide explorations of molecular variation.</title>
        <authorList>
            <person name="Stroehlein A.J."/>
            <person name="Korhonen P.K."/>
            <person name="Lee V.V."/>
            <person name="Ralph S.A."/>
            <person name="Mentink-Kane M."/>
            <person name="You H."/>
            <person name="McManus D.P."/>
            <person name="Tchuente L.T."/>
            <person name="Stothard J.R."/>
            <person name="Kaur P."/>
            <person name="Dudchenko O."/>
            <person name="Aiden E.L."/>
            <person name="Yang B."/>
            <person name="Yang H."/>
            <person name="Emery A.M."/>
            <person name="Webster B.L."/>
            <person name="Brindley P.J."/>
            <person name="Rollinson D."/>
            <person name="Chang B.C.H."/>
            <person name="Gasser R.B."/>
            <person name="Young N.D."/>
        </authorList>
    </citation>
    <scope>NUCLEOTIDE SEQUENCE</scope>
</reference>
<feature type="compositionally biased region" description="Acidic residues" evidence="2">
    <location>
        <begin position="164"/>
        <end position="183"/>
    </location>
</feature>
<dbReference type="GeneID" id="75577966"/>
<evidence type="ECO:0000256" key="2">
    <source>
        <dbReference type="SAM" id="MobiDB-lite"/>
    </source>
</evidence>
<name>A0A922LDM6_SCHHA</name>
<dbReference type="SMART" id="SM00698">
    <property type="entry name" value="MORN"/>
    <property type="match status" value="1"/>
</dbReference>
<dbReference type="Proteomes" id="UP000471633">
    <property type="component" value="Unassembled WGS sequence"/>
</dbReference>
<evidence type="ECO:0000256" key="1">
    <source>
        <dbReference type="ARBA" id="ARBA00022737"/>
    </source>
</evidence>
<evidence type="ECO:0000313" key="3">
    <source>
        <dbReference type="EMBL" id="KAH9579156.1"/>
    </source>
</evidence>
<feature type="compositionally biased region" description="Basic and acidic residues" evidence="2">
    <location>
        <begin position="95"/>
        <end position="104"/>
    </location>
</feature>
<evidence type="ECO:0000313" key="4">
    <source>
        <dbReference type="Proteomes" id="UP000471633"/>
    </source>
</evidence>
<dbReference type="RefSeq" id="XP_051064195.1">
    <property type="nucleotide sequence ID" value="XM_051217772.1"/>
</dbReference>
<reference evidence="3" key="1">
    <citation type="journal article" date="2012" name="Nat. Genet.">
        <title>Whole-genome sequence of Schistosoma haematobium.</title>
        <authorList>
            <person name="Young N.D."/>
            <person name="Jex A.R."/>
            <person name="Li B."/>
            <person name="Liu S."/>
            <person name="Yang L."/>
            <person name="Xiong Z."/>
            <person name="Li Y."/>
            <person name="Cantacessi C."/>
            <person name="Hall R.S."/>
            <person name="Xu X."/>
            <person name="Chen F."/>
            <person name="Wu X."/>
            <person name="Zerlotini A."/>
            <person name="Oliveira G."/>
            <person name="Hofmann A."/>
            <person name="Zhang G."/>
            <person name="Fang X."/>
            <person name="Kang Y."/>
            <person name="Campbell B.E."/>
            <person name="Loukas A."/>
            <person name="Ranganathan S."/>
            <person name="Rollinson D."/>
            <person name="Rinaldi G."/>
            <person name="Brindley P.J."/>
            <person name="Yang H."/>
            <person name="Wang J."/>
            <person name="Wang J."/>
            <person name="Gasser R.B."/>
        </authorList>
    </citation>
    <scope>NUCLEOTIDE SEQUENCE</scope>
</reference>
<feature type="compositionally biased region" description="Basic and acidic residues" evidence="2">
    <location>
        <begin position="120"/>
        <end position="139"/>
    </location>
</feature>
<dbReference type="CTD" id="75577966"/>
<proteinExistence type="predicted"/>
<protein>
    <submittedName>
        <fullName evidence="3">Actin- protein 3, variant 2</fullName>
    </submittedName>
</protein>
<dbReference type="AlphaFoldDB" id="A0A922LDM6"/>
<reference evidence="3" key="3">
    <citation type="submission" date="2021-06" db="EMBL/GenBank/DDBJ databases">
        <title>Chromosome-level genome assembly for S. haematobium.</title>
        <authorList>
            <person name="Stroehlein A.J."/>
        </authorList>
    </citation>
    <scope>NUCLEOTIDE SEQUENCE</scope>
</reference>
<gene>
    <name evidence="3" type="primary">ACTR3_1</name>
    <name evidence="3" type="ORF">MS3_00009410</name>
</gene>
<sequence length="183" mass="21081">MKEGGMSVMNVMATVKRYFRMEIHMKECMKTGKEMDRECIGIFYFKYKVQRFKNGARYDGTYEDNKRQGQGTFYYPDGSTYEASEGKPTQETSEEDKVKVKQTDDDGDNDNQTEPNGDNDIDRSEHGEVDQQDVIRTDDSKDDDDITENKSTVENEVPKPQGTVEEEQEDEDDDEGDDDNTEV</sequence>
<comment type="caution">
    <text evidence="3">The sequence shown here is derived from an EMBL/GenBank/DDBJ whole genome shotgun (WGS) entry which is preliminary data.</text>
</comment>
<dbReference type="Pfam" id="PF02493">
    <property type="entry name" value="MORN"/>
    <property type="match status" value="1"/>
</dbReference>
<accession>A0A922LDM6</accession>
<organism evidence="3 4">
    <name type="scientific">Schistosoma haematobium</name>
    <name type="common">Blood fluke</name>
    <dbReference type="NCBI Taxonomy" id="6185"/>
    <lineage>
        <taxon>Eukaryota</taxon>
        <taxon>Metazoa</taxon>
        <taxon>Spiralia</taxon>
        <taxon>Lophotrochozoa</taxon>
        <taxon>Platyhelminthes</taxon>
        <taxon>Trematoda</taxon>
        <taxon>Digenea</taxon>
        <taxon>Strigeidida</taxon>
        <taxon>Schistosomatoidea</taxon>
        <taxon>Schistosomatidae</taxon>
        <taxon>Schistosoma</taxon>
    </lineage>
</organism>
<keyword evidence="1" id="KW-0677">Repeat</keyword>
<feature type="compositionally biased region" description="Basic and acidic residues" evidence="2">
    <location>
        <begin position="147"/>
        <end position="157"/>
    </location>
</feature>
<reference evidence="3" key="2">
    <citation type="journal article" date="2019" name="Gigascience">
        <title>High-quality Schistosoma haematobium genome achieved by single-molecule and long-range sequencing.</title>
        <authorList>
            <person name="Stroehlein A.J."/>
            <person name="Korhonen P.K."/>
            <person name="Chong T.M."/>
            <person name="Lim Y.L."/>
            <person name="Chan K.G."/>
            <person name="Webster B."/>
            <person name="Rollinson D."/>
            <person name="Brindley P.J."/>
            <person name="Gasser R.B."/>
            <person name="Young N.D."/>
        </authorList>
    </citation>
    <scope>NUCLEOTIDE SEQUENCE</scope>
</reference>
<feature type="region of interest" description="Disordered" evidence="2">
    <location>
        <begin position="59"/>
        <end position="183"/>
    </location>
</feature>
<dbReference type="SUPFAM" id="SSF82185">
    <property type="entry name" value="Histone H3 K4-specific methyltransferase SET7/9 N-terminal domain"/>
    <property type="match status" value="1"/>
</dbReference>